<evidence type="ECO:0000313" key="3">
    <source>
        <dbReference type="Proteomes" id="UP000189796"/>
    </source>
</evidence>
<evidence type="ECO:0000256" key="1">
    <source>
        <dbReference type="SAM" id="MobiDB-lite"/>
    </source>
</evidence>
<feature type="region of interest" description="Disordered" evidence="1">
    <location>
        <begin position="1"/>
        <end position="35"/>
    </location>
</feature>
<dbReference type="EMBL" id="LT670817">
    <property type="protein sequence ID" value="SHI03606.1"/>
    <property type="molecule type" value="Genomic_DNA"/>
</dbReference>
<evidence type="ECO:0000313" key="2">
    <source>
        <dbReference type="EMBL" id="SHI03606.1"/>
    </source>
</evidence>
<proteinExistence type="predicted"/>
<protein>
    <submittedName>
        <fullName evidence="2">Uncharacterized protein</fullName>
    </submittedName>
</protein>
<sequence length="115" mass="12697">MIQLSNESRTTRRNEGPSGAVLPKHAAMHHQSRQSGRPLNLVGRILQCLTLFEALVWRLRFAVHAQSSGSWTSVSFVSYGVMGGVRSVQRIRENVVELQLAPVKSSVHVPAPTLK</sequence>
<accession>A0A1M5XV24</accession>
<organism evidence="2 3">
    <name type="scientific">Bradyrhizobium erythrophlei</name>
    <dbReference type="NCBI Taxonomy" id="1437360"/>
    <lineage>
        <taxon>Bacteria</taxon>
        <taxon>Pseudomonadati</taxon>
        <taxon>Pseudomonadota</taxon>
        <taxon>Alphaproteobacteria</taxon>
        <taxon>Hyphomicrobiales</taxon>
        <taxon>Nitrobacteraceae</taxon>
        <taxon>Bradyrhizobium</taxon>
    </lineage>
</organism>
<name>A0A1M5XV24_9BRAD</name>
<dbReference type="AlphaFoldDB" id="A0A1M5XV24"/>
<dbReference type="Proteomes" id="UP000189796">
    <property type="component" value="Chromosome I"/>
</dbReference>
<reference evidence="2 3" key="1">
    <citation type="submission" date="2016-11" db="EMBL/GenBank/DDBJ databases">
        <authorList>
            <person name="Jaros S."/>
            <person name="Januszkiewicz K."/>
            <person name="Wedrychowicz H."/>
        </authorList>
    </citation>
    <scope>NUCLEOTIDE SEQUENCE [LARGE SCALE GENOMIC DNA]</scope>
    <source>
        <strain evidence="2 3">GAS138</strain>
    </source>
</reference>
<gene>
    <name evidence="2" type="ORF">SAMN05443248_7644</name>
</gene>